<feature type="domain" description="LOB" evidence="3">
    <location>
        <begin position="73"/>
        <end position="180"/>
    </location>
</feature>
<evidence type="ECO:0000259" key="3">
    <source>
        <dbReference type="PROSITE" id="PS50891"/>
    </source>
</evidence>
<evidence type="ECO:0000313" key="5">
    <source>
        <dbReference type="Proteomes" id="UP000824469"/>
    </source>
</evidence>
<feature type="coiled-coil region" evidence="2">
    <location>
        <begin position="159"/>
        <end position="186"/>
    </location>
</feature>
<keyword evidence="2" id="KW-0175">Coiled coil</keyword>
<dbReference type="PANTHER" id="PTHR31301">
    <property type="entry name" value="LOB DOMAIN-CONTAINING PROTEIN 4-RELATED"/>
    <property type="match status" value="1"/>
</dbReference>
<comment type="similarity">
    <text evidence="1">Belongs to the LOB domain-containing protein family.</text>
</comment>
<proteinExistence type="inferred from homology"/>
<evidence type="ECO:0000256" key="1">
    <source>
        <dbReference type="ARBA" id="ARBA00005474"/>
    </source>
</evidence>
<dbReference type="Proteomes" id="UP000824469">
    <property type="component" value="Unassembled WGS sequence"/>
</dbReference>
<name>A0AA38H047_TAXCH</name>
<dbReference type="Pfam" id="PF03195">
    <property type="entry name" value="LOB"/>
    <property type="match status" value="1"/>
</dbReference>
<comment type="caution">
    <text evidence="4">The sequence shown here is derived from an EMBL/GenBank/DDBJ whole genome shotgun (WGS) entry which is preliminary data.</text>
</comment>
<evidence type="ECO:0000313" key="4">
    <source>
        <dbReference type="EMBL" id="KAH9330760.1"/>
    </source>
</evidence>
<reference evidence="4 5" key="1">
    <citation type="journal article" date="2021" name="Nat. Plants">
        <title>The Taxus genome provides insights into paclitaxel biosynthesis.</title>
        <authorList>
            <person name="Xiong X."/>
            <person name="Gou J."/>
            <person name="Liao Q."/>
            <person name="Li Y."/>
            <person name="Zhou Q."/>
            <person name="Bi G."/>
            <person name="Li C."/>
            <person name="Du R."/>
            <person name="Wang X."/>
            <person name="Sun T."/>
            <person name="Guo L."/>
            <person name="Liang H."/>
            <person name="Lu P."/>
            <person name="Wu Y."/>
            <person name="Zhang Z."/>
            <person name="Ro D.K."/>
            <person name="Shang Y."/>
            <person name="Huang S."/>
            <person name="Yan J."/>
        </authorList>
    </citation>
    <scope>NUCLEOTIDE SEQUENCE [LARGE SCALE GENOMIC DNA]</scope>
    <source>
        <strain evidence="4">Ta-2019</strain>
    </source>
</reference>
<organism evidence="4 5">
    <name type="scientific">Taxus chinensis</name>
    <name type="common">Chinese yew</name>
    <name type="synonym">Taxus wallichiana var. chinensis</name>
    <dbReference type="NCBI Taxonomy" id="29808"/>
    <lineage>
        <taxon>Eukaryota</taxon>
        <taxon>Viridiplantae</taxon>
        <taxon>Streptophyta</taxon>
        <taxon>Embryophyta</taxon>
        <taxon>Tracheophyta</taxon>
        <taxon>Spermatophyta</taxon>
        <taxon>Pinopsida</taxon>
        <taxon>Pinidae</taxon>
        <taxon>Conifers II</taxon>
        <taxon>Cupressales</taxon>
        <taxon>Taxaceae</taxon>
        <taxon>Taxus</taxon>
    </lineage>
</organism>
<dbReference type="InterPro" id="IPR004883">
    <property type="entry name" value="LOB"/>
</dbReference>
<protein>
    <recommendedName>
        <fullName evidence="3">LOB domain-containing protein</fullName>
    </recommendedName>
</protein>
<sequence>GWMEPSWKHAEVKRNDLLSGIEHEYDPTHNKFELDQPVNANPKVFDCHIFEIFADGKFDSLTNGKKIDVLDVPQMHMFRWLSRFTNLPLDYHAILYNKPLSGNCQNGHIRVTLELEMVRIIEGVNKGVEDYQRADVVNSIVYEASARVKDPIHGCAGVVQKLQKKIADLESQLATTQAELVNIRLNWDELASLVTDGSPVFEPIQVDDNDQLWEPL</sequence>
<keyword evidence="5" id="KW-1185">Reference proteome</keyword>
<dbReference type="PROSITE" id="PS50891">
    <property type="entry name" value="LOB"/>
    <property type="match status" value="1"/>
</dbReference>
<dbReference type="PANTHER" id="PTHR31301:SF206">
    <property type="entry name" value="LOB DOMAIN-CONTAINING PROTEIN 1"/>
    <property type="match status" value="1"/>
</dbReference>
<evidence type="ECO:0000256" key="2">
    <source>
        <dbReference type="SAM" id="Coils"/>
    </source>
</evidence>
<gene>
    <name evidence="4" type="ORF">KI387_002868</name>
</gene>
<feature type="non-terminal residue" evidence="4">
    <location>
        <position position="1"/>
    </location>
</feature>
<dbReference type="EMBL" id="JAHRHJ020000001">
    <property type="protein sequence ID" value="KAH9330760.1"/>
    <property type="molecule type" value="Genomic_DNA"/>
</dbReference>
<accession>A0AA38H047</accession>
<dbReference type="AlphaFoldDB" id="A0AA38H047"/>